<dbReference type="InterPro" id="IPR036388">
    <property type="entry name" value="WH-like_DNA-bd_sf"/>
</dbReference>
<dbReference type="InterPro" id="IPR000485">
    <property type="entry name" value="AsnC-type_HTH_dom"/>
</dbReference>
<dbReference type="PANTHER" id="PTHR30154:SF34">
    <property type="entry name" value="TRANSCRIPTIONAL REGULATOR AZLB"/>
    <property type="match status" value="1"/>
</dbReference>
<protein>
    <submittedName>
        <fullName evidence="5">AsnC family transcriptional regulator</fullName>
    </submittedName>
</protein>
<dbReference type="Gene3D" id="1.10.10.10">
    <property type="entry name" value="Winged helix-like DNA-binding domain superfamily/Winged helix DNA-binding domain"/>
    <property type="match status" value="2"/>
</dbReference>
<dbReference type="Pfam" id="PF22482">
    <property type="entry name" value="AsnC_trans_reg_3"/>
    <property type="match status" value="1"/>
</dbReference>
<dbReference type="InterPro" id="IPR036390">
    <property type="entry name" value="WH_DNA-bd_sf"/>
</dbReference>
<dbReference type="Gene3D" id="3.30.70.920">
    <property type="match status" value="2"/>
</dbReference>
<dbReference type="Pfam" id="PF01037">
    <property type="entry name" value="AsnC_trans_reg"/>
    <property type="match status" value="1"/>
</dbReference>
<dbReference type="AlphaFoldDB" id="A0AAD1H7G7"/>
<dbReference type="SUPFAM" id="SSF54909">
    <property type="entry name" value="Dimeric alpha+beta barrel"/>
    <property type="match status" value="2"/>
</dbReference>
<dbReference type="PANTHER" id="PTHR30154">
    <property type="entry name" value="LEUCINE-RESPONSIVE REGULATORY PROTEIN"/>
    <property type="match status" value="1"/>
</dbReference>
<dbReference type="InterPro" id="IPR019888">
    <property type="entry name" value="Tscrpt_reg_AsnC-like"/>
</dbReference>
<keyword evidence="2" id="KW-0238">DNA-binding</keyword>
<dbReference type="PROSITE" id="PS50956">
    <property type="entry name" value="HTH_ASNC_2"/>
    <property type="match status" value="2"/>
</dbReference>
<dbReference type="RefSeq" id="WP_110810478.1">
    <property type="nucleotide sequence ID" value="NZ_AP022560.1"/>
</dbReference>
<dbReference type="InterPro" id="IPR019887">
    <property type="entry name" value="Tscrpt_reg_AsnC/Lrp_C"/>
</dbReference>
<dbReference type="CDD" id="cd00090">
    <property type="entry name" value="HTH_ARSR"/>
    <property type="match status" value="2"/>
</dbReference>
<feature type="domain" description="HTH asnC-type" evidence="4">
    <location>
        <begin position="164"/>
        <end position="224"/>
    </location>
</feature>
<dbReference type="GO" id="GO:0043200">
    <property type="term" value="P:response to amino acid"/>
    <property type="evidence" value="ECO:0007669"/>
    <property type="project" value="TreeGrafter"/>
</dbReference>
<evidence type="ECO:0000313" key="5">
    <source>
        <dbReference type="EMBL" id="BBW99966.1"/>
    </source>
</evidence>
<dbReference type="KEGG" id="mmor:MMOR_09030"/>
<dbReference type="SUPFAM" id="SSF46785">
    <property type="entry name" value="Winged helix' DNA-binding domain"/>
    <property type="match status" value="2"/>
</dbReference>
<dbReference type="PRINTS" id="PR00033">
    <property type="entry name" value="HTHASNC"/>
</dbReference>
<dbReference type="InterPro" id="IPR054609">
    <property type="entry name" value="PF0864-like_C"/>
</dbReference>
<proteinExistence type="predicted"/>
<evidence type="ECO:0000259" key="4">
    <source>
        <dbReference type="PROSITE" id="PS50956"/>
    </source>
</evidence>
<organism evidence="5 6">
    <name type="scientific">Mycolicibacterium moriokaense</name>
    <dbReference type="NCBI Taxonomy" id="39691"/>
    <lineage>
        <taxon>Bacteria</taxon>
        <taxon>Bacillati</taxon>
        <taxon>Actinomycetota</taxon>
        <taxon>Actinomycetes</taxon>
        <taxon>Mycobacteriales</taxon>
        <taxon>Mycobacteriaceae</taxon>
        <taxon>Mycolicibacterium</taxon>
    </lineage>
</organism>
<dbReference type="InterPro" id="IPR011008">
    <property type="entry name" value="Dimeric_a/b-barrel"/>
</dbReference>
<accession>A0AAD1H7G7</accession>
<sequence>MTDGLNPSDLELIDYLQLDGRMPFTELARRTGVTEKTVRRRVARLLSSRFITIAAVTDPSALGFDCMALVLITVDGSRRPVHIAEELVALPEVDYVTVTTGEFALQAEVICTDKQELYDIAFGTIGSVAGVASVEVLPYLRLHYQQARHSGAPSEAGGVRPKLLDDTDRAILTELAVDGRASFRDFATRLGVSEATVRQRYAKLVDSGAARVMCIVNPLRLGYRSTSWIGIRIGEKGRAQDVAEALTRLSAVSYVAITAGRFDLIAEVVAKTEEVLLAVVDDQIRTIEGVAAVDIWMYLTLFYKAVRPRRAEGSGGHDNDVHTV</sequence>
<dbReference type="Pfam" id="PF13404">
    <property type="entry name" value="HTH_AsnC-type"/>
    <property type="match status" value="2"/>
</dbReference>
<reference evidence="5 6" key="1">
    <citation type="journal article" date="2019" name="Emerg. Microbes Infect.">
        <title>Comprehensive subspecies identification of 175 nontuberculous mycobacteria species based on 7547 genomic profiles.</title>
        <authorList>
            <person name="Matsumoto Y."/>
            <person name="Kinjo T."/>
            <person name="Motooka D."/>
            <person name="Nabeya D."/>
            <person name="Jung N."/>
            <person name="Uechi K."/>
            <person name="Horii T."/>
            <person name="Iida T."/>
            <person name="Fujita J."/>
            <person name="Nakamura S."/>
        </authorList>
    </citation>
    <scope>NUCLEOTIDE SEQUENCE [LARGE SCALE GENOMIC DNA]</scope>
    <source>
        <strain evidence="5 6">JCM 6375</strain>
    </source>
</reference>
<dbReference type="InterPro" id="IPR011991">
    <property type="entry name" value="ArsR-like_HTH"/>
</dbReference>
<dbReference type="SMART" id="SM00344">
    <property type="entry name" value="HTH_ASNC"/>
    <property type="match status" value="2"/>
</dbReference>
<keyword evidence="1" id="KW-0805">Transcription regulation</keyword>
<keyword evidence="6" id="KW-1185">Reference proteome</keyword>
<dbReference type="Proteomes" id="UP000466681">
    <property type="component" value="Chromosome"/>
</dbReference>
<evidence type="ECO:0000313" key="6">
    <source>
        <dbReference type="Proteomes" id="UP000466681"/>
    </source>
</evidence>
<keyword evidence="3" id="KW-0804">Transcription</keyword>
<dbReference type="GO" id="GO:0043565">
    <property type="term" value="F:sequence-specific DNA binding"/>
    <property type="evidence" value="ECO:0007669"/>
    <property type="project" value="InterPro"/>
</dbReference>
<evidence type="ECO:0000256" key="2">
    <source>
        <dbReference type="ARBA" id="ARBA00023125"/>
    </source>
</evidence>
<feature type="domain" description="HTH asnC-type" evidence="4">
    <location>
        <begin position="9"/>
        <end position="65"/>
    </location>
</feature>
<evidence type="ECO:0000256" key="1">
    <source>
        <dbReference type="ARBA" id="ARBA00023015"/>
    </source>
</evidence>
<name>A0AAD1H7G7_9MYCO</name>
<dbReference type="GO" id="GO:0005829">
    <property type="term" value="C:cytosol"/>
    <property type="evidence" value="ECO:0007669"/>
    <property type="project" value="TreeGrafter"/>
</dbReference>
<evidence type="ECO:0000256" key="3">
    <source>
        <dbReference type="ARBA" id="ARBA00023163"/>
    </source>
</evidence>
<gene>
    <name evidence="5" type="ORF">MMOR_09030</name>
</gene>
<dbReference type="EMBL" id="AP022560">
    <property type="protein sequence ID" value="BBW99966.1"/>
    <property type="molecule type" value="Genomic_DNA"/>
</dbReference>